<dbReference type="InterPro" id="IPR013656">
    <property type="entry name" value="PAS_4"/>
</dbReference>
<dbReference type="Gene3D" id="3.30.565.10">
    <property type="entry name" value="Histidine kinase-like ATPase, C-terminal domain"/>
    <property type="match status" value="1"/>
</dbReference>
<evidence type="ECO:0000313" key="8">
    <source>
        <dbReference type="EMBL" id="KEJ94673.1"/>
    </source>
</evidence>
<dbReference type="InterPro" id="IPR005467">
    <property type="entry name" value="His_kinase_dom"/>
</dbReference>
<dbReference type="EC" id="2.7.13.3" evidence="2"/>
<feature type="transmembrane region" description="Helical" evidence="7">
    <location>
        <begin position="42"/>
        <end position="64"/>
    </location>
</feature>
<dbReference type="PANTHER" id="PTHR43711:SF1">
    <property type="entry name" value="HISTIDINE KINASE 1"/>
    <property type="match status" value="1"/>
</dbReference>
<comment type="catalytic activity">
    <reaction evidence="1">
        <text>ATP + protein L-histidine = ADP + protein N-phospho-L-histidine.</text>
        <dbReference type="EC" id="2.7.13.3"/>
    </reaction>
</comment>
<evidence type="ECO:0000256" key="6">
    <source>
        <dbReference type="ARBA" id="ARBA00023012"/>
    </source>
</evidence>
<feature type="transmembrane region" description="Helical" evidence="7">
    <location>
        <begin position="12"/>
        <end position="30"/>
    </location>
</feature>
<sequence length="553" mass="61056">MSSVLVKGFTDKTAVGFAFGSALAFGWYAYSPSFLPGISAEVLPIAGAITLAGLTPLAIVKYNIRRMTSGRALSMAQRLSALDRHAMVTIVNEKHELSEANDQFLEMTGYTRNELMGEQVLKVYDIAHRGLALEIRTCLQRGELWQGETPLRCKDGSIIYTHSTIMPLFDTKGVWKGSISVRTDITRTRQLLAERNVAESLHELRDDIWIVRADSEKFAYVNAAARRRLGWQDNEVERHSLSELAMQPGAKAIRSACRRMIERNETSTQFEETLFDVPFHISIKFLPSHHNDGRFLIVLNDISARIEQERAQSDFISTVSHELRSPLTSIKGAMGLMLSNATGDLPDKAVDLLGIAHRNADRLVLILNDILDLEKISAGRMEFTLDDVDMRDLIREAQVANANIGERFGISLEAIGLDDPLPLRTDPNRVIQVLNNLVSNACKFSKAGDTVAIRVRDEGDSLRISVRDQGQGIPLQDQHKIFEKFADLANSSRTTKGGTGLGLSICKAIVQSLGGTIGFTSVEGVGTTFFFNLPKLEAISSEASNEPKLRVAS</sequence>
<dbReference type="GO" id="GO:0000155">
    <property type="term" value="F:phosphorelay sensor kinase activity"/>
    <property type="evidence" value="ECO:0007669"/>
    <property type="project" value="InterPro"/>
</dbReference>
<protein>
    <recommendedName>
        <fullName evidence="2">histidine kinase</fullName>
        <ecNumber evidence="2">2.7.13.3</ecNumber>
    </recommendedName>
</protein>
<evidence type="ECO:0000256" key="7">
    <source>
        <dbReference type="SAM" id="Phobius"/>
    </source>
</evidence>
<evidence type="ECO:0000256" key="2">
    <source>
        <dbReference type="ARBA" id="ARBA00012438"/>
    </source>
</evidence>
<gene>
    <name evidence="8" type="ORF">SUH3_05545</name>
</gene>
<dbReference type="CDD" id="cd00130">
    <property type="entry name" value="PAS"/>
    <property type="match status" value="1"/>
</dbReference>
<dbReference type="InterPro" id="IPR003594">
    <property type="entry name" value="HATPase_dom"/>
</dbReference>
<dbReference type="AlphaFoldDB" id="A0A073IWF4"/>
<dbReference type="PROSITE" id="PS50112">
    <property type="entry name" value="PAS"/>
    <property type="match status" value="2"/>
</dbReference>
<keyword evidence="7" id="KW-0812">Transmembrane</keyword>
<evidence type="ECO:0000256" key="4">
    <source>
        <dbReference type="ARBA" id="ARBA00022679"/>
    </source>
</evidence>
<dbReference type="EMBL" id="JAMD01000011">
    <property type="protein sequence ID" value="KEJ94673.1"/>
    <property type="molecule type" value="Genomic_DNA"/>
</dbReference>
<dbReference type="SUPFAM" id="SSF47384">
    <property type="entry name" value="Homodimeric domain of signal transducing histidine kinase"/>
    <property type="match status" value="1"/>
</dbReference>
<keyword evidence="6" id="KW-0902">Two-component regulatory system</keyword>
<dbReference type="InterPro" id="IPR036097">
    <property type="entry name" value="HisK_dim/P_sf"/>
</dbReference>
<proteinExistence type="predicted"/>
<keyword evidence="7" id="KW-0472">Membrane</keyword>
<dbReference type="SUPFAM" id="SSF55874">
    <property type="entry name" value="ATPase domain of HSP90 chaperone/DNA topoisomerase II/histidine kinase"/>
    <property type="match status" value="1"/>
</dbReference>
<evidence type="ECO:0000256" key="1">
    <source>
        <dbReference type="ARBA" id="ARBA00000085"/>
    </source>
</evidence>
<dbReference type="InterPro" id="IPR000014">
    <property type="entry name" value="PAS"/>
</dbReference>
<dbReference type="NCBIfam" id="TIGR00229">
    <property type="entry name" value="sensory_box"/>
    <property type="match status" value="2"/>
</dbReference>
<dbReference type="FunFam" id="3.30.565.10:FF:000006">
    <property type="entry name" value="Sensor histidine kinase WalK"/>
    <property type="match status" value="1"/>
</dbReference>
<dbReference type="InterPro" id="IPR050736">
    <property type="entry name" value="Sensor_HK_Regulatory"/>
</dbReference>
<accession>A0A073IWF4</accession>
<dbReference type="PRINTS" id="PR00344">
    <property type="entry name" value="BCTRLSENSOR"/>
</dbReference>
<dbReference type="SUPFAM" id="SSF55785">
    <property type="entry name" value="PYP-like sensor domain (PAS domain)"/>
    <property type="match status" value="2"/>
</dbReference>
<dbReference type="PROSITE" id="PS50113">
    <property type="entry name" value="PAC"/>
    <property type="match status" value="1"/>
</dbReference>
<dbReference type="SMART" id="SM00388">
    <property type="entry name" value="HisKA"/>
    <property type="match status" value="1"/>
</dbReference>
<dbReference type="Pfam" id="PF13426">
    <property type="entry name" value="PAS_9"/>
    <property type="match status" value="1"/>
</dbReference>
<dbReference type="Pfam" id="PF00512">
    <property type="entry name" value="HisKA"/>
    <property type="match status" value="1"/>
</dbReference>
<dbReference type="PROSITE" id="PS50109">
    <property type="entry name" value="HIS_KIN"/>
    <property type="match status" value="1"/>
</dbReference>
<keyword evidence="3" id="KW-0597">Phosphoprotein</keyword>
<evidence type="ECO:0000256" key="3">
    <source>
        <dbReference type="ARBA" id="ARBA00022553"/>
    </source>
</evidence>
<name>A0A073IWF4_9RHOB</name>
<comment type="caution">
    <text evidence="8">The sequence shown here is derived from an EMBL/GenBank/DDBJ whole genome shotgun (WGS) entry which is preliminary data.</text>
</comment>
<dbReference type="Pfam" id="PF08448">
    <property type="entry name" value="PAS_4"/>
    <property type="match status" value="1"/>
</dbReference>
<evidence type="ECO:0000313" key="9">
    <source>
        <dbReference type="Proteomes" id="UP000027746"/>
    </source>
</evidence>
<dbReference type="SMART" id="SM00091">
    <property type="entry name" value="PAS"/>
    <property type="match status" value="2"/>
</dbReference>
<evidence type="ECO:0000256" key="5">
    <source>
        <dbReference type="ARBA" id="ARBA00022777"/>
    </source>
</evidence>
<keyword evidence="4" id="KW-0808">Transferase</keyword>
<dbReference type="Gene3D" id="3.30.450.20">
    <property type="entry name" value="PAS domain"/>
    <property type="match status" value="2"/>
</dbReference>
<dbReference type="InterPro" id="IPR004358">
    <property type="entry name" value="Sig_transdc_His_kin-like_C"/>
</dbReference>
<keyword evidence="5" id="KW-0418">Kinase</keyword>
<dbReference type="Proteomes" id="UP000027746">
    <property type="component" value="Unassembled WGS sequence"/>
</dbReference>
<dbReference type="InterPro" id="IPR035965">
    <property type="entry name" value="PAS-like_dom_sf"/>
</dbReference>
<dbReference type="SMART" id="SM00387">
    <property type="entry name" value="HATPase_c"/>
    <property type="match status" value="1"/>
</dbReference>
<dbReference type="CDD" id="cd00082">
    <property type="entry name" value="HisKA"/>
    <property type="match status" value="1"/>
</dbReference>
<reference evidence="8 9" key="1">
    <citation type="submission" date="2014-01" db="EMBL/GenBank/DDBJ databases">
        <title>Sulfitobacter sp. H3 (MCCC 1A00686) Genome Sequencing.</title>
        <authorList>
            <person name="Lai Q."/>
            <person name="Hong Z."/>
        </authorList>
    </citation>
    <scope>NUCLEOTIDE SEQUENCE [LARGE SCALE GENOMIC DNA]</scope>
    <source>
        <strain evidence="8 9">H3</strain>
    </source>
</reference>
<dbReference type="InterPro" id="IPR003661">
    <property type="entry name" value="HisK_dim/P_dom"/>
</dbReference>
<dbReference type="Gene3D" id="1.10.287.130">
    <property type="match status" value="1"/>
</dbReference>
<dbReference type="InterPro" id="IPR036890">
    <property type="entry name" value="HATPase_C_sf"/>
</dbReference>
<organism evidence="8 9">
    <name type="scientific">Pseudosulfitobacter pseudonitzschiae</name>
    <dbReference type="NCBI Taxonomy" id="1402135"/>
    <lineage>
        <taxon>Bacteria</taxon>
        <taxon>Pseudomonadati</taxon>
        <taxon>Pseudomonadota</taxon>
        <taxon>Alphaproteobacteria</taxon>
        <taxon>Rhodobacterales</taxon>
        <taxon>Roseobacteraceae</taxon>
        <taxon>Pseudosulfitobacter</taxon>
    </lineage>
</organism>
<keyword evidence="9" id="KW-1185">Reference proteome</keyword>
<dbReference type="InterPro" id="IPR000700">
    <property type="entry name" value="PAS-assoc_C"/>
</dbReference>
<dbReference type="Pfam" id="PF02518">
    <property type="entry name" value="HATPase_c"/>
    <property type="match status" value="1"/>
</dbReference>
<keyword evidence="7" id="KW-1133">Transmembrane helix</keyword>
<dbReference type="PANTHER" id="PTHR43711">
    <property type="entry name" value="TWO-COMPONENT HISTIDINE KINASE"/>
    <property type="match status" value="1"/>
</dbReference>
<dbReference type="OrthoDB" id="7179697at2"/>